<accession>A0A540NAZ0</accession>
<evidence type="ECO:0000313" key="2">
    <source>
        <dbReference type="EMBL" id="TQE08216.1"/>
    </source>
</evidence>
<dbReference type="AlphaFoldDB" id="A0A540NAZ0"/>
<evidence type="ECO:0000256" key="1">
    <source>
        <dbReference type="SAM" id="MobiDB-lite"/>
    </source>
</evidence>
<comment type="caution">
    <text evidence="2">The sequence shown here is derived from an EMBL/GenBank/DDBJ whole genome shotgun (WGS) entry which is preliminary data.</text>
</comment>
<protein>
    <submittedName>
        <fullName evidence="2">Uncharacterized protein</fullName>
    </submittedName>
</protein>
<gene>
    <name evidence="2" type="ORF">C1H46_006183</name>
</gene>
<evidence type="ECO:0000313" key="3">
    <source>
        <dbReference type="Proteomes" id="UP000315295"/>
    </source>
</evidence>
<feature type="region of interest" description="Disordered" evidence="1">
    <location>
        <begin position="81"/>
        <end position="123"/>
    </location>
</feature>
<organism evidence="2 3">
    <name type="scientific">Malus baccata</name>
    <name type="common">Siberian crab apple</name>
    <name type="synonym">Pyrus baccata</name>
    <dbReference type="NCBI Taxonomy" id="106549"/>
    <lineage>
        <taxon>Eukaryota</taxon>
        <taxon>Viridiplantae</taxon>
        <taxon>Streptophyta</taxon>
        <taxon>Embryophyta</taxon>
        <taxon>Tracheophyta</taxon>
        <taxon>Spermatophyta</taxon>
        <taxon>Magnoliopsida</taxon>
        <taxon>eudicotyledons</taxon>
        <taxon>Gunneridae</taxon>
        <taxon>Pentapetalae</taxon>
        <taxon>rosids</taxon>
        <taxon>fabids</taxon>
        <taxon>Rosales</taxon>
        <taxon>Rosaceae</taxon>
        <taxon>Amygdaloideae</taxon>
        <taxon>Maleae</taxon>
        <taxon>Malus</taxon>
    </lineage>
</organism>
<reference evidence="2 3" key="1">
    <citation type="journal article" date="2019" name="G3 (Bethesda)">
        <title>Sequencing of a Wild Apple (Malus baccata) Genome Unravels the Differences Between Cultivated and Wild Apple Species Regarding Disease Resistance and Cold Tolerance.</title>
        <authorList>
            <person name="Chen X."/>
        </authorList>
    </citation>
    <scope>NUCLEOTIDE SEQUENCE [LARGE SCALE GENOMIC DNA]</scope>
    <source>
        <strain evidence="3">cv. Shandingzi</strain>
        <tissue evidence="2">Leaves</tissue>
    </source>
</reference>
<feature type="compositionally biased region" description="Polar residues" evidence="1">
    <location>
        <begin position="81"/>
        <end position="97"/>
    </location>
</feature>
<proteinExistence type="predicted"/>
<name>A0A540NAZ0_MALBA</name>
<dbReference type="EMBL" id="VIEB01000074">
    <property type="protein sequence ID" value="TQE08216.1"/>
    <property type="molecule type" value="Genomic_DNA"/>
</dbReference>
<keyword evidence="3" id="KW-1185">Reference proteome</keyword>
<dbReference type="Proteomes" id="UP000315295">
    <property type="component" value="Unassembled WGS sequence"/>
</dbReference>
<sequence length="161" mass="17744">MLFVHTLHYDGPFVVPPILKNLVGQTKTFQLTFGNQNNNFEKIDFIIHGLLQDQALSNPAIASIKPQTPAPTIGKQIINQVTPTPLTPSQPLDQEPQSVAAAKTSKRTLFPDQANKSDSKQAQPILVGEFHNLVVPKIEHVDKVPIAALKTKTQAKKNKDR</sequence>